<keyword evidence="2" id="KW-1185">Reference proteome</keyword>
<reference evidence="1" key="1">
    <citation type="submission" date="2021-06" db="EMBL/GenBank/DDBJ databases">
        <authorList>
            <person name="Kallberg Y."/>
            <person name="Tangrot J."/>
            <person name="Rosling A."/>
        </authorList>
    </citation>
    <scope>NUCLEOTIDE SEQUENCE</scope>
    <source>
        <strain evidence="1">MA461A</strain>
    </source>
</reference>
<proteinExistence type="predicted"/>
<comment type="caution">
    <text evidence="1">The sequence shown here is derived from an EMBL/GenBank/DDBJ whole genome shotgun (WGS) entry which is preliminary data.</text>
</comment>
<feature type="non-terminal residue" evidence="1">
    <location>
        <position position="1"/>
    </location>
</feature>
<dbReference type="Proteomes" id="UP000789920">
    <property type="component" value="Unassembled WGS sequence"/>
</dbReference>
<name>A0ACA9MES0_9GLOM</name>
<protein>
    <submittedName>
        <fullName evidence="1">29532_t:CDS:1</fullName>
    </submittedName>
</protein>
<evidence type="ECO:0000313" key="1">
    <source>
        <dbReference type="EMBL" id="CAG8587631.1"/>
    </source>
</evidence>
<evidence type="ECO:0000313" key="2">
    <source>
        <dbReference type="Proteomes" id="UP000789920"/>
    </source>
</evidence>
<organism evidence="1 2">
    <name type="scientific">Racocetra persica</name>
    <dbReference type="NCBI Taxonomy" id="160502"/>
    <lineage>
        <taxon>Eukaryota</taxon>
        <taxon>Fungi</taxon>
        <taxon>Fungi incertae sedis</taxon>
        <taxon>Mucoromycota</taxon>
        <taxon>Glomeromycotina</taxon>
        <taxon>Glomeromycetes</taxon>
        <taxon>Diversisporales</taxon>
        <taxon>Gigasporaceae</taxon>
        <taxon>Racocetra</taxon>
    </lineage>
</organism>
<sequence length="68" mass="7442">VSGAKELLGGYNPLVWKANESRTNGSARTSDSFIFSLQSNDSPGFGSGDLRMGNDRNTSLWHCKSKYQ</sequence>
<accession>A0ACA9MES0</accession>
<gene>
    <name evidence="1" type="ORF">RPERSI_LOCUS5408</name>
</gene>
<dbReference type="EMBL" id="CAJVQC010008068">
    <property type="protein sequence ID" value="CAG8587631.1"/>
    <property type="molecule type" value="Genomic_DNA"/>
</dbReference>